<reference evidence="2 3" key="1">
    <citation type="submission" date="2017-08" db="EMBL/GenBank/DDBJ databases">
        <title>Salimicrobium alkalisoli sp. nov., isolated from saline alkaline soil.</title>
        <authorList>
            <person name="Zhang G."/>
            <person name="Xiong Q."/>
        </authorList>
    </citation>
    <scope>NUCLEOTIDE SEQUENCE [LARGE SCALE GENOMIC DNA]</scope>
    <source>
        <strain evidence="2 3">WN024</strain>
    </source>
</reference>
<sequence>MRLLRIERKISQEMLVLVVGITRSYIYIGKIERGEVNGSILLFYQIGETLDAKPESPVRDTGRIGS</sequence>
<evidence type="ECO:0000259" key="1">
    <source>
        <dbReference type="PROSITE" id="PS50943"/>
    </source>
</evidence>
<evidence type="ECO:0000313" key="3">
    <source>
        <dbReference type="Proteomes" id="UP000217561"/>
    </source>
</evidence>
<dbReference type="EMBL" id="NSGH01000004">
    <property type="protein sequence ID" value="PBB06464.1"/>
    <property type="molecule type" value="Genomic_DNA"/>
</dbReference>
<dbReference type="InterPro" id="IPR001387">
    <property type="entry name" value="Cro/C1-type_HTH"/>
</dbReference>
<accession>A0ABX4HTB6</accession>
<keyword evidence="3" id="KW-1185">Reference proteome</keyword>
<gene>
    <name evidence="2" type="ORF">CKW00_03815</name>
</gene>
<dbReference type="Gene3D" id="1.10.260.40">
    <property type="entry name" value="lambda repressor-like DNA-binding domains"/>
    <property type="match status" value="1"/>
</dbReference>
<comment type="caution">
    <text evidence="2">The sequence shown here is derived from an EMBL/GenBank/DDBJ whole genome shotgun (WGS) entry which is preliminary data.</text>
</comment>
<dbReference type="SUPFAM" id="SSF47413">
    <property type="entry name" value="lambda repressor-like DNA-binding domains"/>
    <property type="match status" value="1"/>
</dbReference>
<protein>
    <submittedName>
        <fullName evidence="2">Transcriptional regulator</fullName>
    </submittedName>
</protein>
<dbReference type="InterPro" id="IPR010982">
    <property type="entry name" value="Lambda_DNA-bd_dom_sf"/>
</dbReference>
<feature type="domain" description="HTH cro/C1-type" evidence="1">
    <location>
        <begin position="1"/>
        <end position="58"/>
    </location>
</feature>
<organism evidence="2 3">
    <name type="scientific">Salimicrobium humidisoli</name>
    <dbReference type="NCBI Taxonomy" id="2029857"/>
    <lineage>
        <taxon>Bacteria</taxon>
        <taxon>Bacillati</taxon>
        <taxon>Bacillota</taxon>
        <taxon>Bacilli</taxon>
        <taxon>Bacillales</taxon>
        <taxon>Bacillaceae</taxon>
        <taxon>Salimicrobium</taxon>
    </lineage>
</organism>
<dbReference type="CDD" id="cd00093">
    <property type="entry name" value="HTH_XRE"/>
    <property type="match status" value="1"/>
</dbReference>
<dbReference type="Proteomes" id="UP000217561">
    <property type="component" value="Unassembled WGS sequence"/>
</dbReference>
<evidence type="ECO:0000313" key="2">
    <source>
        <dbReference type="EMBL" id="PBB06464.1"/>
    </source>
</evidence>
<proteinExistence type="predicted"/>
<name>A0ABX4HTB6_9BACI</name>
<dbReference type="PROSITE" id="PS50943">
    <property type="entry name" value="HTH_CROC1"/>
    <property type="match status" value="1"/>
</dbReference>